<evidence type="ECO:0000259" key="16">
    <source>
        <dbReference type="Pfam" id="PF20750"/>
    </source>
</evidence>
<reference evidence="17 18" key="1">
    <citation type="submission" date="2023-12" db="EMBL/GenBank/DDBJ databases">
        <title>A high-quality genome assembly for Dillenia turbinata (Dilleniales).</title>
        <authorList>
            <person name="Chanderbali A."/>
        </authorList>
    </citation>
    <scope>NUCLEOTIDE SEQUENCE [LARGE SCALE GENOMIC DNA]</scope>
    <source>
        <strain evidence="17">LSX21</strain>
        <tissue evidence="17">Leaf</tissue>
    </source>
</reference>
<name>A0AAN8UGL6_9MAGN</name>
<dbReference type="SUPFAM" id="SSF81631">
    <property type="entry name" value="PAP/OAS1 substrate-binding domain"/>
    <property type="match status" value="1"/>
</dbReference>
<evidence type="ECO:0000256" key="11">
    <source>
        <dbReference type="ARBA" id="ARBA00023242"/>
    </source>
</evidence>
<sequence>MAFEYPNRTNVVIVPSRHEFIDPRTLNFPIHINPFGLTEPRFLVPINPVSGFHLNHSALVQMEQERSLSLHQFMENERLVPSKEEELRRRNVIGKLKQRFIPLFDYDKIVLTWIKNVAWRHQLTTQQIGLTSATILAYGSYGLGVHGSESDVDALCVGPFFATMVEDFFVVLHNMLEKRPEVSEIHCVKDAKVPLMRFKFDGISVDLPYARLQVLSVPELVLLHVALAFSWYELQNVDILAPPFLWNIDEISWKSLSGVRANKYILQLVPNLEIFRALLRCVKFWAKRRGIYGNLLGFLGGVHLAILAALICQRHPNASLAALVSIFFRTFGFWPWPTPVTLLDGMMPPNVDINDKRPLMPIRLPCSCEYCHSNITRSTFHKIRAELLRGHAMTGGIFGPHFNWKNIFEPFPYLESYTEFLKISLSALDHDMLGDWVGWVKSRFRTLLLKIVVNSEASFELILQLEEVCGFCDPNPTEYDDDFEVAKPNIVYYWGLESGGSESTDIKSIEEDFVNNLSNGYQGSPGTIKLAIVQGYELPKSMQLDTGGRNGSKAS</sequence>
<feature type="binding site" evidence="12">
    <location>
        <begin position="301"/>
        <end position="302"/>
    </location>
    <ligand>
        <name>ATP</name>
        <dbReference type="ChEBI" id="CHEBI:30616"/>
    </ligand>
</feature>
<keyword evidence="5" id="KW-0507">mRNA processing</keyword>
<feature type="domain" description="Poly(A) polymerase central" evidence="15">
    <location>
        <begin position="275"/>
        <end position="409"/>
    </location>
</feature>
<evidence type="ECO:0000256" key="4">
    <source>
        <dbReference type="ARBA" id="ARBA00012388"/>
    </source>
</evidence>
<evidence type="ECO:0000256" key="10">
    <source>
        <dbReference type="ARBA" id="ARBA00022842"/>
    </source>
</evidence>
<evidence type="ECO:0000256" key="12">
    <source>
        <dbReference type="PIRSR" id="PIRSR018425-1"/>
    </source>
</evidence>
<accession>A0AAN8UGL6</accession>
<feature type="binding site" evidence="13">
    <location>
        <position position="206"/>
    </location>
    <ligand>
        <name>Mg(2+)</name>
        <dbReference type="ChEBI" id="CHEBI:18420"/>
        <label>2</label>
        <note>catalytic</note>
    </ligand>
</feature>
<evidence type="ECO:0000256" key="6">
    <source>
        <dbReference type="ARBA" id="ARBA00022679"/>
    </source>
</evidence>
<dbReference type="GO" id="GO:0006397">
    <property type="term" value="P:mRNA processing"/>
    <property type="evidence" value="ECO:0007669"/>
    <property type="project" value="UniProtKB-KW"/>
</dbReference>
<dbReference type="InterPro" id="IPR048840">
    <property type="entry name" value="PolA_pol_NTPase"/>
</dbReference>
<keyword evidence="14" id="KW-1133">Transmembrane helix</keyword>
<dbReference type="Pfam" id="PF04928">
    <property type="entry name" value="PAP_central"/>
    <property type="match status" value="1"/>
</dbReference>
<keyword evidence="6" id="KW-0808">Transferase</keyword>
<feature type="domain" description="Poly(A) polymerase nucleotidyltransferase" evidence="16">
    <location>
        <begin position="63"/>
        <end position="269"/>
    </location>
</feature>
<dbReference type="GO" id="GO:0031123">
    <property type="term" value="P:RNA 3'-end processing"/>
    <property type="evidence" value="ECO:0007669"/>
    <property type="project" value="InterPro"/>
</dbReference>
<feature type="binding site" evidence="13">
    <location>
        <position position="153"/>
    </location>
    <ligand>
        <name>Mg(2+)</name>
        <dbReference type="ChEBI" id="CHEBI:18420"/>
        <label>1</label>
        <note>catalytic</note>
    </ligand>
</feature>
<gene>
    <name evidence="17" type="ORF">RJ641_020980</name>
</gene>
<evidence type="ECO:0000256" key="3">
    <source>
        <dbReference type="ARBA" id="ARBA00010912"/>
    </source>
</evidence>
<evidence type="ECO:0000259" key="15">
    <source>
        <dbReference type="Pfam" id="PF04928"/>
    </source>
</evidence>
<evidence type="ECO:0000256" key="5">
    <source>
        <dbReference type="ARBA" id="ARBA00022664"/>
    </source>
</evidence>
<dbReference type="InterPro" id="IPR043519">
    <property type="entry name" value="NT_sf"/>
</dbReference>
<comment type="cofactor">
    <cofactor evidence="1">
        <name>Mn(2+)</name>
        <dbReference type="ChEBI" id="CHEBI:29035"/>
    </cofactor>
</comment>
<keyword evidence="7 13" id="KW-0479">Metal-binding</keyword>
<dbReference type="Gene3D" id="1.10.1410.10">
    <property type="match status" value="1"/>
</dbReference>
<dbReference type="GO" id="GO:0003723">
    <property type="term" value="F:RNA binding"/>
    <property type="evidence" value="ECO:0007669"/>
    <property type="project" value="InterPro"/>
</dbReference>
<keyword evidence="18" id="KW-1185">Reference proteome</keyword>
<dbReference type="InterPro" id="IPR014492">
    <property type="entry name" value="PolyA_polymerase"/>
</dbReference>
<feature type="transmembrane region" description="Helical" evidence="14">
    <location>
        <begin position="291"/>
        <end position="311"/>
    </location>
</feature>
<comment type="caution">
    <text evidence="17">The sequence shown here is derived from an EMBL/GenBank/DDBJ whole genome shotgun (WGS) entry which is preliminary data.</text>
</comment>
<dbReference type="Pfam" id="PF20750">
    <property type="entry name" value="PAP_NTPase"/>
    <property type="match status" value="1"/>
</dbReference>
<evidence type="ECO:0000256" key="9">
    <source>
        <dbReference type="ARBA" id="ARBA00022840"/>
    </source>
</evidence>
<feature type="binding site" evidence="12">
    <location>
        <position position="206"/>
    </location>
    <ligand>
        <name>ATP</name>
        <dbReference type="ChEBI" id="CHEBI:30616"/>
    </ligand>
</feature>
<keyword evidence="14" id="KW-0812">Transmembrane</keyword>
<comment type="cofactor">
    <cofactor evidence="13">
        <name>Mg(2+)</name>
        <dbReference type="ChEBI" id="CHEBI:18420"/>
    </cofactor>
    <text evidence="13">Binds 2 magnesium ions. Also active with manganese.</text>
</comment>
<evidence type="ECO:0000256" key="14">
    <source>
        <dbReference type="SAM" id="Phobius"/>
    </source>
</evidence>
<dbReference type="SUPFAM" id="SSF81301">
    <property type="entry name" value="Nucleotidyltransferase"/>
    <property type="match status" value="1"/>
</dbReference>
<feature type="non-terminal residue" evidence="17">
    <location>
        <position position="555"/>
    </location>
</feature>
<feature type="binding site" evidence="12">
    <location>
        <begin position="151"/>
        <end position="153"/>
    </location>
    <ligand>
        <name>ATP</name>
        <dbReference type="ChEBI" id="CHEBI:30616"/>
    </ligand>
</feature>
<dbReference type="Gene3D" id="3.30.70.590">
    <property type="entry name" value="Poly(A) polymerase predicted RNA binding domain"/>
    <property type="match status" value="1"/>
</dbReference>
<evidence type="ECO:0000313" key="18">
    <source>
        <dbReference type="Proteomes" id="UP001370490"/>
    </source>
</evidence>
<keyword evidence="8 12" id="KW-0547">Nucleotide-binding</keyword>
<keyword evidence="11" id="KW-0539">Nucleus</keyword>
<feature type="binding site" evidence="13">
    <location>
        <position position="151"/>
    </location>
    <ligand>
        <name>Mg(2+)</name>
        <dbReference type="ChEBI" id="CHEBI:18420"/>
        <label>1</label>
        <note>catalytic</note>
    </ligand>
</feature>
<evidence type="ECO:0000256" key="1">
    <source>
        <dbReference type="ARBA" id="ARBA00001936"/>
    </source>
</evidence>
<dbReference type="InterPro" id="IPR011068">
    <property type="entry name" value="NuclTrfase_I-like_C"/>
</dbReference>
<dbReference type="EC" id="2.7.7.19" evidence="4"/>
<dbReference type="GO" id="GO:0046872">
    <property type="term" value="F:metal ion binding"/>
    <property type="evidence" value="ECO:0007669"/>
    <property type="project" value="UniProtKB-KW"/>
</dbReference>
<keyword evidence="14" id="KW-0472">Membrane</keyword>
<comment type="similarity">
    <text evidence="3">Belongs to the poly(A) polymerase family.</text>
</comment>
<dbReference type="PIRSF" id="PIRSF018425">
    <property type="entry name" value="PolyA_polymerase"/>
    <property type="match status" value="1"/>
</dbReference>
<evidence type="ECO:0000256" key="7">
    <source>
        <dbReference type="ARBA" id="ARBA00022723"/>
    </source>
</evidence>
<dbReference type="SUPFAM" id="SSF55003">
    <property type="entry name" value="PAP/Archaeal CCA-adding enzyme, C-terminal domain"/>
    <property type="match status" value="1"/>
</dbReference>
<dbReference type="Gene3D" id="3.30.460.10">
    <property type="entry name" value="Beta Polymerase, domain 2"/>
    <property type="match status" value="1"/>
</dbReference>
<evidence type="ECO:0000256" key="2">
    <source>
        <dbReference type="ARBA" id="ARBA00004123"/>
    </source>
</evidence>
<comment type="subcellular location">
    <subcellularLocation>
        <location evidence="2">Nucleus</location>
    </subcellularLocation>
</comment>
<dbReference type="PANTHER" id="PTHR10682">
    <property type="entry name" value="POLY A POLYMERASE"/>
    <property type="match status" value="1"/>
</dbReference>
<keyword evidence="9 12" id="KW-0067">ATP-binding</keyword>
<evidence type="ECO:0000313" key="17">
    <source>
        <dbReference type="EMBL" id="KAK6913659.1"/>
    </source>
</evidence>
<evidence type="ECO:0000256" key="8">
    <source>
        <dbReference type="ARBA" id="ARBA00022741"/>
    </source>
</evidence>
<protein>
    <recommendedName>
        <fullName evidence="4">polynucleotide adenylyltransferase</fullName>
        <ecNumber evidence="4">2.7.7.19</ecNumber>
    </recommendedName>
</protein>
<keyword evidence="10 13" id="KW-0460">Magnesium</keyword>
<feature type="binding site" evidence="12">
    <location>
        <position position="292"/>
    </location>
    <ligand>
        <name>ATP</name>
        <dbReference type="ChEBI" id="CHEBI:30616"/>
    </ligand>
</feature>
<dbReference type="CDD" id="cd05402">
    <property type="entry name" value="NT_PAP_TUTase"/>
    <property type="match status" value="1"/>
</dbReference>
<dbReference type="PANTHER" id="PTHR10682:SF33">
    <property type="entry name" value="NUCLEAR POLY(A) POLYMERASE 3"/>
    <property type="match status" value="1"/>
</dbReference>
<dbReference type="AlphaFoldDB" id="A0AAN8UGL6"/>
<dbReference type="GO" id="GO:1990817">
    <property type="term" value="F:poly(A) RNA polymerase activity"/>
    <property type="evidence" value="ECO:0007669"/>
    <property type="project" value="UniProtKB-EC"/>
</dbReference>
<dbReference type="GO" id="GO:0005634">
    <property type="term" value="C:nucleus"/>
    <property type="evidence" value="ECO:0007669"/>
    <property type="project" value="UniProtKB-SubCell"/>
</dbReference>
<feature type="binding site" evidence="12">
    <location>
        <position position="283"/>
    </location>
    <ligand>
        <name>ATP</name>
        <dbReference type="ChEBI" id="CHEBI:30616"/>
    </ligand>
</feature>
<feature type="transmembrane region" description="Helical" evidence="14">
    <location>
        <begin position="318"/>
        <end position="336"/>
    </location>
</feature>
<proteinExistence type="inferred from homology"/>
<dbReference type="InterPro" id="IPR007012">
    <property type="entry name" value="PolA_pol_cen_dom"/>
</dbReference>
<dbReference type="EMBL" id="JBAMMX010000026">
    <property type="protein sequence ID" value="KAK6913659.1"/>
    <property type="molecule type" value="Genomic_DNA"/>
</dbReference>
<evidence type="ECO:0000256" key="13">
    <source>
        <dbReference type="PIRSR" id="PIRSR018425-2"/>
    </source>
</evidence>
<dbReference type="GO" id="GO:0005524">
    <property type="term" value="F:ATP binding"/>
    <property type="evidence" value="ECO:0007669"/>
    <property type="project" value="UniProtKB-KW"/>
</dbReference>
<dbReference type="Proteomes" id="UP001370490">
    <property type="component" value="Unassembled WGS sequence"/>
</dbReference>
<feature type="binding site" evidence="13">
    <location>
        <position position="153"/>
    </location>
    <ligand>
        <name>Mg(2+)</name>
        <dbReference type="ChEBI" id="CHEBI:18420"/>
        <label>2</label>
        <note>catalytic</note>
    </ligand>
</feature>
<feature type="binding site" evidence="13">
    <location>
        <position position="151"/>
    </location>
    <ligand>
        <name>Mg(2+)</name>
        <dbReference type="ChEBI" id="CHEBI:18420"/>
        <label>2</label>
        <note>catalytic</note>
    </ligand>
</feature>
<organism evidence="17 18">
    <name type="scientific">Dillenia turbinata</name>
    <dbReference type="NCBI Taxonomy" id="194707"/>
    <lineage>
        <taxon>Eukaryota</taxon>
        <taxon>Viridiplantae</taxon>
        <taxon>Streptophyta</taxon>
        <taxon>Embryophyta</taxon>
        <taxon>Tracheophyta</taxon>
        <taxon>Spermatophyta</taxon>
        <taxon>Magnoliopsida</taxon>
        <taxon>eudicotyledons</taxon>
        <taxon>Gunneridae</taxon>
        <taxon>Pentapetalae</taxon>
        <taxon>Dilleniales</taxon>
        <taxon>Dilleniaceae</taxon>
        <taxon>Dillenia</taxon>
    </lineage>
</organism>